<keyword evidence="2" id="KW-1185">Reference proteome</keyword>
<evidence type="ECO:0000313" key="2">
    <source>
        <dbReference type="Proteomes" id="UP000292235"/>
    </source>
</evidence>
<gene>
    <name evidence="1" type="ORF">EKD16_24145</name>
</gene>
<proteinExistence type="predicted"/>
<dbReference type="KEGG" id="strr:EKD16_24145"/>
<dbReference type="AlphaFoldDB" id="A0A4P6QAR3"/>
<dbReference type="Proteomes" id="UP000292235">
    <property type="component" value="Chromosome"/>
</dbReference>
<sequence length="52" mass="5859">MRSVSAVTPWPGAPTAVFWDDFGNSSRRLRVRAWLARTVDAGINLRIWRTSG</sequence>
<dbReference type="EMBL" id="CP036455">
    <property type="protein sequence ID" value="QBI56574.1"/>
    <property type="molecule type" value="Genomic_DNA"/>
</dbReference>
<accession>A0A4P6QAR3</accession>
<evidence type="ECO:0000313" key="1">
    <source>
        <dbReference type="EMBL" id="QBI56574.1"/>
    </source>
</evidence>
<reference evidence="1 2" key="1">
    <citation type="submission" date="2019-02" db="EMBL/GenBank/DDBJ databases">
        <authorList>
            <person name="Khodamoradi S."/>
            <person name="Hahnke R.L."/>
            <person name="Kaempfer P."/>
            <person name="Schumann P."/>
            <person name="Rohde M."/>
            <person name="Steinert M."/>
            <person name="Luzhetskyy A."/>
            <person name="Wink J."/>
            <person name="Ruckert C."/>
        </authorList>
    </citation>
    <scope>NUCLEOTIDE SEQUENCE [LARGE SCALE GENOMIC DNA]</scope>
    <source>
        <strain evidence="1 2">M2</strain>
    </source>
</reference>
<protein>
    <submittedName>
        <fullName evidence="1">Uncharacterized protein</fullName>
    </submittedName>
</protein>
<organism evidence="1 2">
    <name type="scientific">Streptomonospora litoralis</name>
    <dbReference type="NCBI Taxonomy" id="2498135"/>
    <lineage>
        <taxon>Bacteria</taxon>
        <taxon>Bacillati</taxon>
        <taxon>Actinomycetota</taxon>
        <taxon>Actinomycetes</taxon>
        <taxon>Streptosporangiales</taxon>
        <taxon>Nocardiopsidaceae</taxon>
        <taxon>Streptomonospora</taxon>
    </lineage>
</organism>
<name>A0A4P6QAR3_9ACTN</name>